<dbReference type="Pfam" id="PF00096">
    <property type="entry name" value="zf-C2H2"/>
    <property type="match status" value="2"/>
</dbReference>
<dbReference type="SUPFAM" id="SSF57667">
    <property type="entry name" value="beta-beta-alpha zinc fingers"/>
    <property type="match status" value="1"/>
</dbReference>
<dbReference type="GO" id="GO:0008270">
    <property type="term" value="F:zinc ion binding"/>
    <property type="evidence" value="ECO:0007669"/>
    <property type="project" value="UniProtKB-KW"/>
</dbReference>
<evidence type="ECO:0000256" key="7">
    <source>
        <dbReference type="ARBA" id="ARBA00023125"/>
    </source>
</evidence>
<dbReference type="InterPro" id="IPR050589">
    <property type="entry name" value="Ikaros_C2H2-ZF"/>
</dbReference>
<gene>
    <name evidence="13" type="ORF">N658DRAFT_489617</name>
</gene>
<dbReference type="GO" id="GO:0006357">
    <property type="term" value="P:regulation of transcription by RNA polymerase II"/>
    <property type="evidence" value="ECO:0007669"/>
    <property type="project" value="TreeGrafter"/>
</dbReference>
<feature type="compositionally biased region" description="Polar residues" evidence="11">
    <location>
        <begin position="283"/>
        <end position="320"/>
    </location>
</feature>
<protein>
    <recommendedName>
        <fullName evidence="12">C2H2-type domain-containing protein</fullName>
    </recommendedName>
</protein>
<feature type="region of interest" description="Disordered" evidence="11">
    <location>
        <begin position="245"/>
        <end position="346"/>
    </location>
</feature>
<evidence type="ECO:0000256" key="2">
    <source>
        <dbReference type="ARBA" id="ARBA00022723"/>
    </source>
</evidence>
<keyword evidence="3" id="KW-0677">Repeat</keyword>
<dbReference type="AlphaFoldDB" id="A0AAN6SWX7"/>
<reference evidence="13" key="2">
    <citation type="submission" date="2023-05" db="EMBL/GenBank/DDBJ databases">
        <authorList>
            <consortium name="Lawrence Berkeley National Laboratory"/>
            <person name="Steindorff A."/>
            <person name="Hensen N."/>
            <person name="Bonometti L."/>
            <person name="Westerberg I."/>
            <person name="Brannstrom I.O."/>
            <person name="Guillou S."/>
            <person name="Cros-Aarteil S."/>
            <person name="Calhoun S."/>
            <person name="Haridas S."/>
            <person name="Kuo A."/>
            <person name="Mondo S."/>
            <person name="Pangilinan J."/>
            <person name="Riley R."/>
            <person name="Labutti K."/>
            <person name="Andreopoulos B."/>
            <person name="Lipzen A."/>
            <person name="Chen C."/>
            <person name="Yanf M."/>
            <person name="Daum C."/>
            <person name="Ng V."/>
            <person name="Clum A."/>
            <person name="Ohm R."/>
            <person name="Martin F."/>
            <person name="Silar P."/>
            <person name="Natvig D."/>
            <person name="Lalanne C."/>
            <person name="Gautier V."/>
            <person name="Ament-Velasquez S.L."/>
            <person name="Kruys A."/>
            <person name="Hutchinson M.I."/>
            <person name="Powell A.J."/>
            <person name="Barry K."/>
            <person name="Miller A.N."/>
            <person name="Grigoriev I.V."/>
            <person name="Debuchy R."/>
            <person name="Gladieux P."/>
            <person name="Thoren M.H."/>
            <person name="Johannesson H."/>
        </authorList>
    </citation>
    <scope>NUCLEOTIDE SEQUENCE</scope>
    <source>
        <strain evidence="13">CBS 757.83</strain>
    </source>
</reference>
<feature type="domain" description="C2H2-type" evidence="12">
    <location>
        <begin position="349"/>
        <end position="377"/>
    </location>
</feature>
<dbReference type="PANTHER" id="PTHR24404:SF84">
    <property type="entry name" value="C2H2-TYPE DOMAIN-CONTAINING PROTEIN-RELATED"/>
    <property type="match status" value="1"/>
</dbReference>
<dbReference type="GO" id="GO:0000978">
    <property type="term" value="F:RNA polymerase II cis-regulatory region sequence-specific DNA binding"/>
    <property type="evidence" value="ECO:0007669"/>
    <property type="project" value="TreeGrafter"/>
</dbReference>
<dbReference type="InterPro" id="IPR036236">
    <property type="entry name" value="Znf_C2H2_sf"/>
</dbReference>
<keyword evidence="7" id="KW-0238">DNA-binding</keyword>
<organism evidence="13 14">
    <name type="scientific">Parathielavia hyrcaniae</name>
    <dbReference type="NCBI Taxonomy" id="113614"/>
    <lineage>
        <taxon>Eukaryota</taxon>
        <taxon>Fungi</taxon>
        <taxon>Dikarya</taxon>
        <taxon>Ascomycota</taxon>
        <taxon>Pezizomycotina</taxon>
        <taxon>Sordariomycetes</taxon>
        <taxon>Sordariomycetidae</taxon>
        <taxon>Sordariales</taxon>
        <taxon>Chaetomiaceae</taxon>
        <taxon>Parathielavia</taxon>
    </lineage>
</organism>
<dbReference type="PANTHER" id="PTHR24404">
    <property type="entry name" value="ZINC FINGER PROTEIN"/>
    <property type="match status" value="1"/>
</dbReference>
<feature type="region of interest" description="Disordered" evidence="11">
    <location>
        <begin position="387"/>
        <end position="409"/>
    </location>
</feature>
<comment type="subcellular location">
    <subcellularLocation>
        <location evidence="1">Nucleus</location>
    </subcellularLocation>
</comment>
<dbReference type="GO" id="GO:0003700">
    <property type="term" value="F:DNA-binding transcription factor activity"/>
    <property type="evidence" value="ECO:0007669"/>
    <property type="project" value="TreeGrafter"/>
</dbReference>
<evidence type="ECO:0000256" key="9">
    <source>
        <dbReference type="ARBA" id="ARBA00023242"/>
    </source>
</evidence>
<evidence type="ECO:0000259" key="12">
    <source>
        <dbReference type="PROSITE" id="PS50157"/>
    </source>
</evidence>
<evidence type="ECO:0000256" key="1">
    <source>
        <dbReference type="ARBA" id="ARBA00004123"/>
    </source>
</evidence>
<keyword evidence="4 10" id="KW-0863">Zinc-finger</keyword>
<keyword evidence="5" id="KW-0862">Zinc</keyword>
<evidence type="ECO:0000256" key="8">
    <source>
        <dbReference type="ARBA" id="ARBA00023163"/>
    </source>
</evidence>
<keyword evidence="6" id="KW-0805">Transcription regulation</keyword>
<proteinExistence type="predicted"/>
<keyword evidence="2" id="KW-0479">Metal-binding</keyword>
<comment type="caution">
    <text evidence="13">The sequence shown here is derived from an EMBL/GenBank/DDBJ whole genome shotgun (WGS) entry which is preliminary data.</text>
</comment>
<evidence type="ECO:0000313" key="13">
    <source>
        <dbReference type="EMBL" id="KAK4096880.1"/>
    </source>
</evidence>
<keyword evidence="9" id="KW-0539">Nucleus</keyword>
<name>A0AAN6SWX7_9PEZI</name>
<dbReference type="SMART" id="SM00355">
    <property type="entry name" value="ZnF_C2H2"/>
    <property type="match status" value="2"/>
</dbReference>
<feature type="region of interest" description="Disordered" evidence="11">
    <location>
        <begin position="96"/>
        <end position="121"/>
    </location>
</feature>
<feature type="domain" description="C2H2-type" evidence="12">
    <location>
        <begin position="378"/>
        <end position="405"/>
    </location>
</feature>
<evidence type="ECO:0000256" key="4">
    <source>
        <dbReference type="ARBA" id="ARBA00022771"/>
    </source>
</evidence>
<dbReference type="GO" id="GO:0005634">
    <property type="term" value="C:nucleus"/>
    <property type="evidence" value="ECO:0007669"/>
    <property type="project" value="UniProtKB-SubCell"/>
</dbReference>
<keyword evidence="14" id="KW-1185">Reference proteome</keyword>
<evidence type="ECO:0000256" key="5">
    <source>
        <dbReference type="ARBA" id="ARBA00022833"/>
    </source>
</evidence>
<dbReference type="FunFam" id="3.30.160.60:FF:000141">
    <property type="entry name" value="C2H2 zinc finger protein"/>
    <property type="match status" value="1"/>
</dbReference>
<evidence type="ECO:0000313" key="14">
    <source>
        <dbReference type="Proteomes" id="UP001305647"/>
    </source>
</evidence>
<sequence length="409" mass="43925">MDTMVTQQPNGPAFFFYGPEGQQYGHYMAQWQMAMFPVVAPLPSTPVDFRPSSSCSQPSLLPKGFTGVPMLPSTLTPVASPMPIVPRPTIMLDTERSGVEGPCSPSTPPLSSSSSAISSPGSCDMLQTPLNPMVSGLDGKELPDRDGDLEAFPALDRSVCASMSPPLTPVYLPSLQAQAPKVAPLNTQACDLLSPTSSCPSLSPSPSPYARSISSDDFCCDPRKLTVGTYLCGDDSEDFEARNSFGADSLLSPPESSAEADDSHRDKRQKKPKSSSKPIMSTAADSQSGSNQSRSPPSNQETSSENAAETKNGSESNSGSDDAGSTPAQAPTSRRGRKQSLTEDPSKTFVCELCNRRFRRQEHLKRHYRSLHTHQKPFECGDCSKKFSRPDNLAQHARTHGASANYKPN</sequence>
<feature type="compositionally biased region" description="Low complexity" evidence="11">
    <location>
        <begin position="109"/>
        <end position="121"/>
    </location>
</feature>
<evidence type="ECO:0000256" key="10">
    <source>
        <dbReference type="PROSITE-ProRule" id="PRU00042"/>
    </source>
</evidence>
<reference evidence="13" key="1">
    <citation type="journal article" date="2023" name="Mol. Phylogenet. Evol.">
        <title>Genome-scale phylogeny and comparative genomics of the fungal order Sordariales.</title>
        <authorList>
            <person name="Hensen N."/>
            <person name="Bonometti L."/>
            <person name="Westerberg I."/>
            <person name="Brannstrom I.O."/>
            <person name="Guillou S."/>
            <person name="Cros-Aarteil S."/>
            <person name="Calhoun S."/>
            <person name="Haridas S."/>
            <person name="Kuo A."/>
            <person name="Mondo S."/>
            <person name="Pangilinan J."/>
            <person name="Riley R."/>
            <person name="LaButti K."/>
            <person name="Andreopoulos B."/>
            <person name="Lipzen A."/>
            <person name="Chen C."/>
            <person name="Yan M."/>
            <person name="Daum C."/>
            <person name="Ng V."/>
            <person name="Clum A."/>
            <person name="Steindorff A."/>
            <person name="Ohm R.A."/>
            <person name="Martin F."/>
            <person name="Silar P."/>
            <person name="Natvig D.O."/>
            <person name="Lalanne C."/>
            <person name="Gautier V."/>
            <person name="Ament-Velasquez S.L."/>
            <person name="Kruys A."/>
            <person name="Hutchinson M.I."/>
            <person name="Powell A.J."/>
            <person name="Barry K."/>
            <person name="Miller A.N."/>
            <person name="Grigoriev I.V."/>
            <person name="Debuchy R."/>
            <person name="Gladieux P."/>
            <person name="Hiltunen Thoren M."/>
            <person name="Johannesson H."/>
        </authorList>
    </citation>
    <scope>NUCLEOTIDE SEQUENCE</scope>
    <source>
        <strain evidence="13">CBS 757.83</strain>
    </source>
</reference>
<evidence type="ECO:0000256" key="11">
    <source>
        <dbReference type="SAM" id="MobiDB-lite"/>
    </source>
</evidence>
<dbReference type="EMBL" id="MU863692">
    <property type="protein sequence ID" value="KAK4096880.1"/>
    <property type="molecule type" value="Genomic_DNA"/>
</dbReference>
<dbReference type="Proteomes" id="UP001305647">
    <property type="component" value="Unassembled WGS sequence"/>
</dbReference>
<dbReference type="FunFam" id="3.30.160.60:FF:000045">
    <property type="entry name" value="ZFP69 zinc finger protein B"/>
    <property type="match status" value="1"/>
</dbReference>
<evidence type="ECO:0000256" key="3">
    <source>
        <dbReference type="ARBA" id="ARBA00022737"/>
    </source>
</evidence>
<dbReference type="PROSITE" id="PS00028">
    <property type="entry name" value="ZINC_FINGER_C2H2_1"/>
    <property type="match status" value="2"/>
</dbReference>
<dbReference type="Gene3D" id="3.30.160.60">
    <property type="entry name" value="Classic Zinc Finger"/>
    <property type="match status" value="2"/>
</dbReference>
<keyword evidence="8" id="KW-0804">Transcription</keyword>
<accession>A0AAN6SWX7</accession>
<dbReference type="PROSITE" id="PS50157">
    <property type="entry name" value="ZINC_FINGER_C2H2_2"/>
    <property type="match status" value="2"/>
</dbReference>
<dbReference type="InterPro" id="IPR013087">
    <property type="entry name" value="Znf_C2H2_type"/>
</dbReference>
<evidence type="ECO:0000256" key="6">
    <source>
        <dbReference type="ARBA" id="ARBA00023015"/>
    </source>
</evidence>